<keyword evidence="2" id="KW-0472">Membrane</keyword>
<evidence type="ECO:0000256" key="1">
    <source>
        <dbReference type="SAM" id="MobiDB-lite"/>
    </source>
</evidence>
<feature type="transmembrane region" description="Helical" evidence="2">
    <location>
        <begin position="464"/>
        <end position="490"/>
    </location>
</feature>
<feature type="chain" id="PRO_5035237564" description="Fe/B12 periplasmic-binding domain-containing protein" evidence="3">
    <location>
        <begin position="18"/>
        <end position="517"/>
    </location>
</feature>
<accession>A0A8J2WY44</accession>
<dbReference type="PANTHER" id="PTHR38360:SF1">
    <property type="entry name" value="F12P19.7"/>
    <property type="match status" value="1"/>
</dbReference>
<dbReference type="SUPFAM" id="SSF53807">
    <property type="entry name" value="Helical backbone' metal receptor"/>
    <property type="match status" value="1"/>
</dbReference>
<dbReference type="OrthoDB" id="409848at2759"/>
<keyword evidence="2" id="KW-0812">Transmembrane</keyword>
<feature type="signal peptide" evidence="3">
    <location>
        <begin position="1"/>
        <end position="17"/>
    </location>
</feature>
<keyword evidence="3" id="KW-0732">Signal</keyword>
<dbReference type="PANTHER" id="PTHR38360">
    <property type="entry name" value="OS03G0120000 PROTEIN"/>
    <property type="match status" value="1"/>
</dbReference>
<evidence type="ECO:0000256" key="2">
    <source>
        <dbReference type="SAM" id="Phobius"/>
    </source>
</evidence>
<proteinExistence type="predicted"/>
<feature type="compositionally biased region" description="Low complexity" evidence="1">
    <location>
        <begin position="440"/>
        <end position="463"/>
    </location>
</feature>
<evidence type="ECO:0000256" key="3">
    <source>
        <dbReference type="SAM" id="SignalP"/>
    </source>
</evidence>
<evidence type="ECO:0008006" key="6">
    <source>
        <dbReference type="Google" id="ProtNLM"/>
    </source>
</evidence>
<dbReference type="EMBL" id="CAKKNE010000001">
    <property type="protein sequence ID" value="CAH0366311.1"/>
    <property type="molecule type" value="Genomic_DNA"/>
</dbReference>
<keyword evidence="5" id="KW-1185">Reference proteome</keyword>
<protein>
    <recommendedName>
        <fullName evidence="6">Fe/B12 periplasmic-binding domain-containing protein</fullName>
    </recommendedName>
</protein>
<name>A0A8J2WY44_9STRA</name>
<gene>
    <name evidence="4" type="ORF">PECAL_1P27950</name>
</gene>
<reference evidence="4" key="1">
    <citation type="submission" date="2021-11" db="EMBL/GenBank/DDBJ databases">
        <authorList>
            <consortium name="Genoscope - CEA"/>
            <person name="William W."/>
        </authorList>
    </citation>
    <scope>NUCLEOTIDE SEQUENCE</scope>
</reference>
<dbReference type="Proteomes" id="UP000789595">
    <property type="component" value="Unassembled WGS sequence"/>
</dbReference>
<feature type="region of interest" description="Disordered" evidence="1">
    <location>
        <begin position="495"/>
        <end position="517"/>
    </location>
</feature>
<keyword evidence="2" id="KW-1133">Transmembrane helix</keyword>
<feature type="region of interest" description="Disordered" evidence="1">
    <location>
        <begin position="429"/>
        <end position="463"/>
    </location>
</feature>
<dbReference type="AlphaFoldDB" id="A0A8J2WY44"/>
<evidence type="ECO:0000313" key="5">
    <source>
        <dbReference type="Proteomes" id="UP000789595"/>
    </source>
</evidence>
<dbReference type="Gene3D" id="3.40.50.1980">
    <property type="entry name" value="Nitrogenase molybdenum iron protein domain"/>
    <property type="match status" value="1"/>
</dbReference>
<sequence length="517" mass="55041">MARRAALVLASAATASAANYVGGQCAVGVTSGDLFPDKCVYGTQFTATVAADYSLLWEVAYYDSYKVVKNGDAVHALHQCGVDAPTSEELPAYAVEATLVEVPVTAVATTSSTYLPFIEMLGERRALKAYQSSFYYVSSPCLRKMYRDGLIEAQSGDWPNTVNPDLEALGVQATFASSWGMDEHNAVLLTDTAEQQPNAVLKTAEYVEYVGLYFNREKEAAAAIEHIVANWLCTKEAVAGVVKNKAPVKVLWAQYWGSATCGGEPIGGWSVASGNTWYSEIIEAAGGQLIVPAVEAACESWGAPYLSTEQLLEVGADADVFISPGPWEDQDVSSLKAWENGRVFDNQGPRGANDWFERRVVEPDAVLQDLAVAFYPDATELEGLSRKWLRDVVAEEPVGGVSDEDLDAACPDIDAPYEFSSTDMCARLVLDNDPTPTEPAPTTDQQATTEGSSSSSKKSSSPDAASGGIIAVAVIASALVLLVVGGLSYYANRRLPPPAKALPADNQPVVTKAAETA</sequence>
<comment type="caution">
    <text evidence="4">The sequence shown here is derived from an EMBL/GenBank/DDBJ whole genome shotgun (WGS) entry which is preliminary data.</text>
</comment>
<organism evidence="4 5">
    <name type="scientific">Pelagomonas calceolata</name>
    <dbReference type="NCBI Taxonomy" id="35677"/>
    <lineage>
        <taxon>Eukaryota</taxon>
        <taxon>Sar</taxon>
        <taxon>Stramenopiles</taxon>
        <taxon>Ochrophyta</taxon>
        <taxon>Pelagophyceae</taxon>
        <taxon>Pelagomonadales</taxon>
        <taxon>Pelagomonadaceae</taxon>
        <taxon>Pelagomonas</taxon>
    </lineage>
</organism>
<evidence type="ECO:0000313" key="4">
    <source>
        <dbReference type="EMBL" id="CAH0366311.1"/>
    </source>
</evidence>